<dbReference type="GO" id="GO:0005634">
    <property type="term" value="C:nucleus"/>
    <property type="evidence" value="ECO:0007669"/>
    <property type="project" value="TreeGrafter"/>
</dbReference>
<dbReference type="GO" id="GO:0003723">
    <property type="term" value="F:RNA binding"/>
    <property type="evidence" value="ECO:0007669"/>
    <property type="project" value="TreeGrafter"/>
</dbReference>
<organism evidence="10 11">
    <name type="scientific">Actinidia rufa</name>
    <dbReference type="NCBI Taxonomy" id="165716"/>
    <lineage>
        <taxon>Eukaryota</taxon>
        <taxon>Viridiplantae</taxon>
        <taxon>Streptophyta</taxon>
        <taxon>Embryophyta</taxon>
        <taxon>Tracheophyta</taxon>
        <taxon>Spermatophyta</taxon>
        <taxon>Magnoliopsida</taxon>
        <taxon>eudicotyledons</taxon>
        <taxon>Gunneridae</taxon>
        <taxon>Pentapetalae</taxon>
        <taxon>asterids</taxon>
        <taxon>Ericales</taxon>
        <taxon>Actinidiaceae</taxon>
        <taxon>Actinidia</taxon>
    </lineage>
</organism>
<dbReference type="EMBL" id="BJWL01000010">
    <property type="protein sequence ID" value="GFY95630.1"/>
    <property type="molecule type" value="Genomic_DNA"/>
</dbReference>
<protein>
    <recommendedName>
        <fullName evidence="1">RNA helicase</fullName>
        <ecNumber evidence="1">3.6.4.13</ecNumber>
    </recommendedName>
</protein>
<dbReference type="SMART" id="SM00847">
    <property type="entry name" value="HA2"/>
    <property type="match status" value="1"/>
</dbReference>
<dbReference type="InterPro" id="IPR048333">
    <property type="entry name" value="HA2_WH"/>
</dbReference>
<dbReference type="Proteomes" id="UP000585474">
    <property type="component" value="Unassembled WGS sequence"/>
</dbReference>
<gene>
    <name evidence="10" type="ORF">Acr_10g0010150</name>
</gene>
<feature type="region of interest" description="Disordered" evidence="8">
    <location>
        <begin position="1"/>
        <end position="22"/>
    </location>
</feature>
<evidence type="ECO:0000313" key="10">
    <source>
        <dbReference type="EMBL" id="GFY95630.1"/>
    </source>
</evidence>
<keyword evidence="3" id="KW-0378">Hydrolase</keyword>
<proteinExistence type="inferred from homology"/>
<keyword evidence="5" id="KW-0067">ATP-binding</keyword>
<dbReference type="GO" id="GO:0016787">
    <property type="term" value="F:hydrolase activity"/>
    <property type="evidence" value="ECO:0007669"/>
    <property type="project" value="UniProtKB-KW"/>
</dbReference>
<dbReference type="OrthoDB" id="5600252at2759"/>
<reference evidence="10 11" key="1">
    <citation type="submission" date="2019-07" db="EMBL/GenBank/DDBJ databases">
        <title>De Novo Assembly of kiwifruit Actinidia rufa.</title>
        <authorList>
            <person name="Sugita-Konishi S."/>
            <person name="Sato K."/>
            <person name="Mori E."/>
            <person name="Abe Y."/>
            <person name="Kisaki G."/>
            <person name="Hamano K."/>
            <person name="Suezawa K."/>
            <person name="Otani M."/>
            <person name="Fukuda T."/>
            <person name="Manabe T."/>
            <person name="Gomi K."/>
            <person name="Tabuchi M."/>
            <person name="Akimitsu K."/>
            <person name="Kataoka I."/>
        </authorList>
    </citation>
    <scope>NUCLEOTIDE SEQUENCE [LARGE SCALE GENOMIC DNA]</scope>
    <source>
        <strain evidence="11">cv. Fuchu</strain>
    </source>
</reference>
<sequence>MDDQDNNETGRGQQITGEPPRINDARIVGSNTLVEALVCARVAVAEDSGQEALVLVRRDSHNIRLKKNCSLMGSRTTMEIPTTINNVIVLTTMSRLIFDKPEDGVRKIVLATNMAETSITINDVVFVVDCGKAKETSYDALNNTPCLLPSWISKASARQVSYSHLNLTSIYCLWVAFWWDNHVMDSRRGRAGRVQSGECYHLYPRCVYDSFADYQLPELLRTPLQSLCLQIKSLKLGSISEFLSRALQPPEPLSVQNAIEYLKIIGALDENENLTVLGHNLSMLPVEPKLGKMLLLGSIFNCLDPIMTVVAGLSVRDPFLLPFDKKDLAESAKAQFSARDYSDHLALVRAYEGWREAERQKSGYEYCWKNFLSAQTLKAIDSLRKQFFYLLKDTSLVDNNIETCNTWSHDGHLVRAIICAGLFPGICSVVNKEKSISLKSMEDGQVLLYSELKIPHPWLVFNEKVKVNSVFLRDSTAVSDSAVLLFGGNISRGGLDGHLKMLGGYLEFFMKPALADTYLRLKKELEELVQKKLFKSQVGHKKPRGAPVGRKTAGIRGPVAGHGAPTYRTTRLKNKKFRSTVFFNGLDFVGQPSSNKKLAEKDVAAQALQWLTGETQSSHKAVDHMSMLLKKSKKKHKVQGTKWR</sequence>
<dbReference type="CDD" id="cd18791">
    <property type="entry name" value="SF2_C_RHA"/>
    <property type="match status" value="1"/>
</dbReference>
<keyword evidence="4 10" id="KW-0347">Helicase</keyword>
<name>A0A7J0FAA5_9ERIC</name>
<dbReference type="InterPro" id="IPR014720">
    <property type="entry name" value="dsRBD_dom"/>
</dbReference>
<dbReference type="PANTHER" id="PTHR18934">
    <property type="entry name" value="ATP-DEPENDENT RNA HELICASE"/>
    <property type="match status" value="1"/>
</dbReference>
<keyword evidence="11" id="KW-1185">Reference proteome</keyword>
<dbReference type="Gene3D" id="3.40.50.300">
    <property type="entry name" value="P-loop containing nucleotide triphosphate hydrolases"/>
    <property type="match status" value="1"/>
</dbReference>
<dbReference type="Pfam" id="PF07717">
    <property type="entry name" value="OB_NTP_bind"/>
    <property type="match status" value="1"/>
</dbReference>
<dbReference type="AlphaFoldDB" id="A0A7J0FAA5"/>
<evidence type="ECO:0000256" key="4">
    <source>
        <dbReference type="ARBA" id="ARBA00022806"/>
    </source>
</evidence>
<keyword evidence="2" id="KW-0547">Nucleotide-binding</keyword>
<evidence type="ECO:0000256" key="2">
    <source>
        <dbReference type="ARBA" id="ARBA00022741"/>
    </source>
</evidence>
<dbReference type="InterPro" id="IPR011709">
    <property type="entry name" value="DEAD-box_helicase_OB_fold"/>
</dbReference>
<dbReference type="EC" id="3.6.4.13" evidence="1"/>
<evidence type="ECO:0000256" key="7">
    <source>
        <dbReference type="ARBA" id="ARBA00060772"/>
    </source>
</evidence>
<dbReference type="Pfam" id="PF21010">
    <property type="entry name" value="HA2_C"/>
    <property type="match status" value="1"/>
</dbReference>
<dbReference type="InterPro" id="IPR007502">
    <property type="entry name" value="Helicase-assoc_dom"/>
</dbReference>
<comment type="caution">
    <text evidence="10">The sequence shown here is derived from an EMBL/GenBank/DDBJ whole genome shotgun (WGS) entry which is preliminary data.</text>
</comment>
<feature type="domain" description="Helicase C-terminal" evidence="9">
    <location>
        <begin position="21"/>
        <end position="235"/>
    </location>
</feature>
<feature type="compositionally biased region" description="Polar residues" evidence="8">
    <location>
        <begin position="7"/>
        <end position="16"/>
    </location>
</feature>
<dbReference type="PROSITE" id="PS51194">
    <property type="entry name" value="HELICASE_CTER"/>
    <property type="match status" value="1"/>
</dbReference>
<dbReference type="Pfam" id="PF00035">
    <property type="entry name" value="dsrm"/>
    <property type="match status" value="1"/>
</dbReference>
<evidence type="ECO:0000256" key="6">
    <source>
        <dbReference type="ARBA" id="ARBA00047984"/>
    </source>
</evidence>
<accession>A0A7J0FAA5</accession>
<comment type="similarity">
    <text evidence="7">Belongs to the DExH box helicase family.</text>
</comment>
<dbReference type="GO" id="GO:0003724">
    <property type="term" value="F:RNA helicase activity"/>
    <property type="evidence" value="ECO:0007669"/>
    <property type="project" value="UniProtKB-EC"/>
</dbReference>
<evidence type="ECO:0000256" key="1">
    <source>
        <dbReference type="ARBA" id="ARBA00012552"/>
    </source>
</evidence>
<feature type="region of interest" description="Disordered" evidence="8">
    <location>
        <begin position="539"/>
        <end position="566"/>
    </location>
</feature>
<dbReference type="SUPFAM" id="SSF54768">
    <property type="entry name" value="dsRNA-binding domain-like"/>
    <property type="match status" value="1"/>
</dbReference>
<dbReference type="Gene3D" id="1.20.120.1080">
    <property type="match status" value="1"/>
</dbReference>
<dbReference type="Pfam" id="PF26026">
    <property type="entry name" value="RNA_hel_CTD"/>
    <property type="match status" value="1"/>
</dbReference>
<evidence type="ECO:0000256" key="5">
    <source>
        <dbReference type="ARBA" id="ARBA00022840"/>
    </source>
</evidence>
<dbReference type="FunFam" id="1.20.120.1080:FF:000002">
    <property type="entry name" value="Putative ATP-dependent RNA helicase DHX36"/>
    <property type="match status" value="1"/>
</dbReference>
<dbReference type="InterPro" id="IPR001650">
    <property type="entry name" value="Helicase_C-like"/>
</dbReference>
<evidence type="ECO:0000259" key="9">
    <source>
        <dbReference type="PROSITE" id="PS51194"/>
    </source>
</evidence>
<comment type="catalytic activity">
    <reaction evidence="6">
        <text>ATP + H2O = ADP + phosphate + H(+)</text>
        <dbReference type="Rhea" id="RHEA:13065"/>
        <dbReference type="ChEBI" id="CHEBI:15377"/>
        <dbReference type="ChEBI" id="CHEBI:15378"/>
        <dbReference type="ChEBI" id="CHEBI:30616"/>
        <dbReference type="ChEBI" id="CHEBI:43474"/>
        <dbReference type="ChEBI" id="CHEBI:456216"/>
        <dbReference type="EC" id="3.6.4.13"/>
    </reaction>
</comment>
<dbReference type="InterPro" id="IPR059023">
    <property type="entry name" value="RNA_hel_CTD"/>
</dbReference>
<dbReference type="CDD" id="cd00048">
    <property type="entry name" value="DSRM_SF"/>
    <property type="match status" value="1"/>
</dbReference>
<dbReference type="GO" id="GO:0005524">
    <property type="term" value="F:ATP binding"/>
    <property type="evidence" value="ECO:0007669"/>
    <property type="project" value="UniProtKB-KW"/>
</dbReference>
<dbReference type="Gene3D" id="3.30.160.20">
    <property type="match status" value="1"/>
</dbReference>
<evidence type="ECO:0000256" key="3">
    <source>
        <dbReference type="ARBA" id="ARBA00022801"/>
    </source>
</evidence>
<dbReference type="PANTHER" id="PTHR18934:SF229">
    <property type="entry name" value="DEXH-BOX ATP-DEPENDENT RNA HELICASE DEXH3"/>
    <property type="match status" value="1"/>
</dbReference>
<dbReference type="InterPro" id="IPR027417">
    <property type="entry name" value="P-loop_NTPase"/>
</dbReference>
<dbReference type="Pfam" id="PF04408">
    <property type="entry name" value="WHD_HA2"/>
    <property type="match status" value="1"/>
</dbReference>
<evidence type="ECO:0000313" key="11">
    <source>
        <dbReference type="Proteomes" id="UP000585474"/>
    </source>
</evidence>
<evidence type="ECO:0000256" key="8">
    <source>
        <dbReference type="SAM" id="MobiDB-lite"/>
    </source>
</evidence>
<dbReference type="SUPFAM" id="SSF52540">
    <property type="entry name" value="P-loop containing nucleoside triphosphate hydrolases"/>
    <property type="match status" value="1"/>
</dbReference>